<evidence type="ECO:0000313" key="4">
    <source>
        <dbReference type="Proteomes" id="UP000315751"/>
    </source>
</evidence>
<keyword evidence="3" id="KW-0255">Endonuclease</keyword>
<dbReference type="AlphaFoldDB" id="A0A560HI88"/>
<name>A0A560HI88_9PROT</name>
<organism evidence="3 4">
    <name type="scientific">Nitrospirillum amazonense</name>
    <dbReference type="NCBI Taxonomy" id="28077"/>
    <lineage>
        <taxon>Bacteria</taxon>
        <taxon>Pseudomonadati</taxon>
        <taxon>Pseudomonadota</taxon>
        <taxon>Alphaproteobacteria</taxon>
        <taxon>Rhodospirillales</taxon>
        <taxon>Azospirillaceae</taxon>
        <taxon>Nitrospirillum</taxon>
    </lineage>
</organism>
<feature type="chain" id="PRO_5022082520" evidence="1">
    <location>
        <begin position="28"/>
        <end position="192"/>
    </location>
</feature>
<keyword evidence="1" id="KW-0732">Signal</keyword>
<dbReference type="RefSeq" id="WP_246130108.1">
    <property type="nucleotide sequence ID" value="NZ_VITR01000001.1"/>
</dbReference>
<comment type="caution">
    <text evidence="3">The sequence shown here is derived from an EMBL/GenBank/DDBJ whole genome shotgun (WGS) entry which is preliminary data.</text>
</comment>
<dbReference type="InterPro" id="IPR016071">
    <property type="entry name" value="Staphylococal_nuclease_OB-fold"/>
</dbReference>
<accession>A0A560HI88</accession>
<reference evidence="3 4" key="1">
    <citation type="submission" date="2019-06" db="EMBL/GenBank/DDBJ databases">
        <title>Genomic Encyclopedia of Type Strains, Phase IV (KMG-V): Genome sequencing to study the core and pangenomes of soil and plant-associated prokaryotes.</title>
        <authorList>
            <person name="Whitman W."/>
        </authorList>
    </citation>
    <scope>NUCLEOTIDE SEQUENCE [LARGE SCALE GENOMIC DNA]</scope>
    <source>
        <strain evidence="3 4">BR 11622</strain>
    </source>
</reference>
<dbReference type="GO" id="GO:0004519">
    <property type="term" value="F:endonuclease activity"/>
    <property type="evidence" value="ECO:0007669"/>
    <property type="project" value="UniProtKB-KW"/>
</dbReference>
<feature type="signal peptide" evidence="1">
    <location>
        <begin position="1"/>
        <end position="27"/>
    </location>
</feature>
<evidence type="ECO:0000256" key="1">
    <source>
        <dbReference type="SAM" id="SignalP"/>
    </source>
</evidence>
<protein>
    <submittedName>
        <fullName evidence="3">Endonuclease YncB(Thermonuclease family)</fullName>
    </submittedName>
</protein>
<dbReference type="Gene3D" id="2.40.50.90">
    <property type="match status" value="1"/>
</dbReference>
<dbReference type="Pfam" id="PF00565">
    <property type="entry name" value="SNase"/>
    <property type="match status" value="1"/>
</dbReference>
<proteinExistence type="predicted"/>
<feature type="domain" description="TNase-like" evidence="2">
    <location>
        <begin position="37"/>
        <end position="161"/>
    </location>
</feature>
<keyword evidence="3" id="KW-0378">Hydrolase</keyword>
<dbReference type="InterPro" id="IPR035437">
    <property type="entry name" value="SNase_OB-fold_sf"/>
</dbReference>
<keyword evidence="3" id="KW-0540">Nuclease</keyword>
<dbReference type="Proteomes" id="UP000315751">
    <property type="component" value="Unassembled WGS sequence"/>
</dbReference>
<dbReference type="EMBL" id="VITR01000001">
    <property type="protein sequence ID" value="TWB46172.1"/>
    <property type="molecule type" value="Genomic_DNA"/>
</dbReference>
<evidence type="ECO:0000313" key="3">
    <source>
        <dbReference type="EMBL" id="TWB46172.1"/>
    </source>
</evidence>
<dbReference type="SMART" id="SM00318">
    <property type="entry name" value="SNc"/>
    <property type="match status" value="1"/>
</dbReference>
<evidence type="ECO:0000259" key="2">
    <source>
        <dbReference type="SMART" id="SM00318"/>
    </source>
</evidence>
<dbReference type="SUPFAM" id="SSF50199">
    <property type="entry name" value="Staphylococcal nuclease"/>
    <property type="match status" value="1"/>
</dbReference>
<keyword evidence="4" id="KW-1185">Reference proteome</keyword>
<gene>
    <name evidence="3" type="ORF">FBZ90_101507</name>
</gene>
<sequence>MMKPKPPLCVKALPLVLAALAGSTALAAPPPPVGGGGDVIEGHAQATEGDTLLVDGGEIKLYGIDAPDPGQTCQNRRGASYDCFAQATKELQAIVQDKIVRCTTKESPPKQRRLGVCTVEGRDVAGIMVRAGWALAYTALSPDYYSVQVLAMSHRAGMWGGRVEAPWLWRDRQAALEADATGKPKKKPGGQP</sequence>